<evidence type="ECO:0000256" key="1">
    <source>
        <dbReference type="SAM" id="Phobius"/>
    </source>
</evidence>
<gene>
    <name evidence="2" type="ORF">ENO08_05220</name>
</gene>
<proteinExistence type="predicted"/>
<feature type="transmembrane region" description="Helical" evidence="1">
    <location>
        <begin position="9"/>
        <end position="29"/>
    </location>
</feature>
<keyword evidence="1" id="KW-0472">Membrane</keyword>
<organism evidence="2">
    <name type="scientific">Eiseniibacteriota bacterium</name>
    <dbReference type="NCBI Taxonomy" id="2212470"/>
    <lineage>
        <taxon>Bacteria</taxon>
        <taxon>Candidatus Eiseniibacteriota</taxon>
    </lineage>
</organism>
<reference evidence="2" key="1">
    <citation type="journal article" date="2020" name="mSystems">
        <title>Genome- and Community-Level Interaction Insights into Carbon Utilization and Element Cycling Functions of Hydrothermarchaeota in Hydrothermal Sediment.</title>
        <authorList>
            <person name="Zhou Z."/>
            <person name="Liu Y."/>
            <person name="Xu W."/>
            <person name="Pan J."/>
            <person name="Luo Z.H."/>
            <person name="Li M."/>
        </authorList>
    </citation>
    <scope>NUCLEOTIDE SEQUENCE [LARGE SCALE GENOMIC DNA]</scope>
    <source>
        <strain evidence="2">SpSt-1233</strain>
    </source>
</reference>
<feature type="non-terminal residue" evidence="2">
    <location>
        <position position="187"/>
    </location>
</feature>
<keyword evidence="1" id="KW-0812">Transmembrane</keyword>
<dbReference type="EMBL" id="DSEC01000368">
    <property type="protein sequence ID" value="HER43840.1"/>
    <property type="molecule type" value="Genomic_DNA"/>
</dbReference>
<sequence length="187" mass="20425">MDAKRENKIFLSVLWTFLLSSLAFFFIYISAGGTALSPSVWFMFLLLDAGFVVFLFVPLHGRQKAGGRKAPRRQEWYPRDLGEIVEKRPGAVTEDPGMLRPGRAVGPVPLVPLLILLAVILLAAPFGRGEEAWSGREAGRLTAIYEEAAGMLAGLERTLGEAGSRAAELAVRRDITKSDDPARIGMI</sequence>
<protein>
    <submittedName>
        <fullName evidence="2">Uncharacterized protein</fullName>
    </submittedName>
</protein>
<accession>A0A7V2AV32</accession>
<dbReference type="Proteomes" id="UP000886069">
    <property type="component" value="Unassembled WGS sequence"/>
</dbReference>
<comment type="caution">
    <text evidence="2">The sequence shown here is derived from an EMBL/GenBank/DDBJ whole genome shotgun (WGS) entry which is preliminary data.</text>
</comment>
<evidence type="ECO:0000313" key="2">
    <source>
        <dbReference type="EMBL" id="HER43840.1"/>
    </source>
</evidence>
<feature type="transmembrane region" description="Helical" evidence="1">
    <location>
        <begin position="108"/>
        <end position="127"/>
    </location>
</feature>
<keyword evidence="1" id="KW-1133">Transmembrane helix</keyword>
<feature type="transmembrane region" description="Helical" evidence="1">
    <location>
        <begin position="41"/>
        <end position="59"/>
    </location>
</feature>
<name>A0A7V2AV32_UNCEI</name>
<dbReference type="AlphaFoldDB" id="A0A7V2AV32"/>